<feature type="compositionally biased region" description="Low complexity" evidence="1">
    <location>
        <begin position="192"/>
        <end position="215"/>
    </location>
</feature>
<dbReference type="EMBL" id="JASNQZ010000015">
    <property type="protein sequence ID" value="KAL0946128.1"/>
    <property type="molecule type" value="Genomic_DNA"/>
</dbReference>
<protein>
    <submittedName>
        <fullName evidence="2">Uncharacterized protein</fullName>
    </submittedName>
</protein>
<gene>
    <name evidence="2" type="ORF">HGRIS_012393</name>
</gene>
<evidence type="ECO:0000313" key="2">
    <source>
        <dbReference type="EMBL" id="KAL0946128.1"/>
    </source>
</evidence>
<dbReference type="Proteomes" id="UP001556367">
    <property type="component" value="Unassembled WGS sequence"/>
</dbReference>
<accession>A0ABR3IS57</accession>
<keyword evidence="3" id="KW-1185">Reference proteome</keyword>
<dbReference type="Gene3D" id="3.30.40.10">
    <property type="entry name" value="Zinc/RING finger domain, C3HC4 (zinc finger)"/>
    <property type="match status" value="1"/>
</dbReference>
<dbReference type="CDD" id="cd16449">
    <property type="entry name" value="RING-HC"/>
    <property type="match status" value="1"/>
</dbReference>
<sequence length="228" mass="24921">MLTDDKCRAILRWVRNVQEQTEAADCSTEPDLNDESDSYSSVYDSEDGGSVGLSASQEILRKELPPPRRRANPDGHPAGPRKAESSSPTHVPKQGESFDPVIQLFSAELRSVVAACLTTTERITETSSQNPLSRFPSLECAICGEFMTMPVLLDCQHHFATDVFAPGLDSYKTWPRVSRSHTWISLQQSRGPPDISAIPAASSPTPSRPTSSLRALLPPYKTPGVNEV</sequence>
<proteinExistence type="predicted"/>
<comment type="caution">
    <text evidence="2">The sequence shown here is derived from an EMBL/GenBank/DDBJ whole genome shotgun (WGS) entry which is preliminary data.</text>
</comment>
<evidence type="ECO:0000313" key="3">
    <source>
        <dbReference type="Proteomes" id="UP001556367"/>
    </source>
</evidence>
<reference evidence="3" key="1">
    <citation type="submission" date="2024-06" db="EMBL/GenBank/DDBJ databases">
        <title>Multi-omics analyses provide insights into the biosynthesis of the anticancer antibiotic pleurotin in Hohenbuehelia grisea.</title>
        <authorList>
            <person name="Weaver J.A."/>
            <person name="Alberti F."/>
        </authorList>
    </citation>
    <scope>NUCLEOTIDE SEQUENCE [LARGE SCALE GENOMIC DNA]</scope>
    <source>
        <strain evidence="3">T-177</strain>
    </source>
</reference>
<dbReference type="SUPFAM" id="SSF57850">
    <property type="entry name" value="RING/U-box"/>
    <property type="match status" value="1"/>
</dbReference>
<feature type="region of interest" description="Disordered" evidence="1">
    <location>
        <begin position="19"/>
        <end position="96"/>
    </location>
</feature>
<name>A0ABR3IS57_9AGAR</name>
<organism evidence="2 3">
    <name type="scientific">Hohenbuehelia grisea</name>
    <dbReference type="NCBI Taxonomy" id="104357"/>
    <lineage>
        <taxon>Eukaryota</taxon>
        <taxon>Fungi</taxon>
        <taxon>Dikarya</taxon>
        <taxon>Basidiomycota</taxon>
        <taxon>Agaricomycotina</taxon>
        <taxon>Agaricomycetes</taxon>
        <taxon>Agaricomycetidae</taxon>
        <taxon>Agaricales</taxon>
        <taxon>Pleurotineae</taxon>
        <taxon>Pleurotaceae</taxon>
        <taxon>Hohenbuehelia</taxon>
    </lineage>
</organism>
<feature type="region of interest" description="Disordered" evidence="1">
    <location>
        <begin position="187"/>
        <end position="228"/>
    </location>
</feature>
<evidence type="ECO:0000256" key="1">
    <source>
        <dbReference type="SAM" id="MobiDB-lite"/>
    </source>
</evidence>
<dbReference type="InterPro" id="IPR013083">
    <property type="entry name" value="Znf_RING/FYVE/PHD"/>
</dbReference>